<dbReference type="KEGG" id="psco:LY89DRAFT_690735"/>
<evidence type="ECO:0000313" key="2">
    <source>
        <dbReference type="EMBL" id="KUJ08699.1"/>
    </source>
</evidence>
<name>A0A132B9M3_MOLSC</name>
<feature type="transmembrane region" description="Helical" evidence="1">
    <location>
        <begin position="20"/>
        <end position="39"/>
    </location>
</feature>
<gene>
    <name evidence="2" type="ORF">LY89DRAFT_690735</name>
</gene>
<dbReference type="EMBL" id="KQ947434">
    <property type="protein sequence ID" value="KUJ08699.1"/>
    <property type="molecule type" value="Genomic_DNA"/>
</dbReference>
<keyword evidence="1" id="KW-1133">Transmembrane helix</keyword>
<keyword evidence="1" id="KW-0812">Transmembrane</keyword>
<keyword evidence="1" id="KW-0472">Membrane</keyword>
<reference evidence="2 3" key="1">
    <citation type="submission" date="2015-10" db="EMBL/GenBank/DDBJ databases">
        <title>Full genome of DAOMC 229536 Phialocephala scopiformis, a fungal endophyte of spruce producing the potent anti-insectan compound rugulosin.</title>
        <authorList>
            <consortium name="DOE Joint Genome Institute"/>
            <person name="Walker A.K."/>
            <person name="Frasz S.L."/>
            <person name="Seifert K.A."/>
            <person name="Miller J.D."/>
            <person name="Mondo S.J."/>
            <person name="Labutti K."/>
            <person name="Lipzen A."/>
            <person name="Dockter R."/>
            <person name="Kennedy M."/>
            <person name="Grigoriev I.V."/>
            <person name="Spatafora J.W."/>
        </authorList>
    </citation>
    <scope>NUCLEOTIDE SEQUENCE [LARGE SCALE GENOMIC DNA]</scope>
    <source>
        <strain evidence="2 3">CBS 120377</strain>
    </source>
</reference>
<accession>A0A132B9M3</accession>
<dbReference type="RefSeq" id="XP_018063054.1">
    <property type="nucleotide sequence ID" value="XM_018216154.1"/>
</dbReference>
<evidence type="ECO:0000313" key="3">
    <source>
        <dbReference type="Proteomes" id="UP000070700"/>
    </source>
</evidence>
<dbReference type="AlphaFoldDB" id="A0A132B9M3"/>
<protein>
    <submittedName>
        <fullName evidence="2">Uncharacterized protein</fullName>
    </submittedName>
</protein>
<keyword evidence="3" id="KW-1185">Reference proteome</keyword>
<proteinExistence type="predicted"/>
<evidence type="ECO:0000256" key="1">
    <source>
        <dbReference type="SAM" id="Phobius"/>
    </source>
</evidence>
<organism evidence="2 3">
    <name type="scientific">Mollisia scopiformis</name>
    <name type="common">Conifer needle endophyte fungus</name>
    <name type="synonym">Phialocephala scopiformis</name>
    <dbReference type="NCBI Taxonomy" id="149040"/>
    <lineage>
        <taxon>Eukaryota</taxon>
        <taxon>Fungi</taxon>
        <taxon>Dikarya</taxon>
        <taxon>Ascomycota</taxon>
        <taxon>Pezizomycotina</taxon>
        <taxon>Leotiomycetes</taxon>
        <taxon>Helotiales</taxon>
        <taxon>Mollisiaceae</taxon>
        <taxon>Mollisia</taxon>
    </lineage>
</organism>
<dbReference type="Proteomes" id="UP000070700">
    <property type="component" value="Unassembled WGS sequence"/>
</dbReference>
<sequence length="85" mass="9196">MVTRIITPYYFRLKAAHVPTIAICFLAFSVLILLLYSYAFSKIQASATLGSLHPDSLSLSALLSESSEGTMLLNLISSVSNDLQG</sequence>
<dbReference type="InParanoid" id="A0A132B9M3"/>
<dbReference type="GeneID" id="28825880"/>